<accession>A0A803NUC1</accession>
<dbReference type="Proteomes" id="UP000596661">
    <property type="component" value="Chromosome 2"/>
</dbReference>
<feature type="region of interest" description="Disordered" evidence="2">
    <location>
        <begin position="1"/>
        <end position="36"/>
    </location>
</feature>
<evidence type="ECO:0000313" key="3">
    <source>
        <dbReference type="EnsemblPlants" id="cds.evm.model.02.162"/>
    </source>
</evidence>
<dbReference type="EMBL" id="UZAU01000090">
    <property type="status" value="NOT_ANNOTATED_CDS"/>
    <property type="molecule type" value="Genomic_DNA"/>
</dbReference>
<reference evidence="3" key="2">
    <citation type="submission" date="2021-03" db="UniProtKB">
        <authorList>
            <consortium name="EnsemblPlants"/>
        </authorList>
    </citation>
    <scope>IDENTIFICATION</scope>
</reference>
<name>A0A803NUC1_CANSA</name>
<proteinExistence type="predicted"/>
<organism evidence="3 4">
    <name type="scientific">Cannabis sativa</name>
    <name type="common">Hemp</name>
    <name type="synonym">Marijuana</name>
    <dbReference type="NCBI Taxonomy" id="3483"/>
    <lineage>
        <taxon>Eukaryota</taxon>
        <taxon>Viridiplantae</taxon>
        <taxon>Streptophyta</taxon>
        <taxon>Embryophyta</taxon>
        <taxon>Tracheophyta</taxon>
        <taxon>Spermatophyta</taxon>
        <taxon>Magnoliopsida</taxon>
        <taxon>eudicotyledons</taxon>
        <taxon>Gunneridae</taxon>
        <taxon>Pentapetalae</taxon>
        <taxon>rosids</taxon>
        <taxon>fabids</taxon>
        <taxon>Rosales</taxon>
        <taxon>Cannabaceae</taxon>
        <taxon>Cannabis</taxon>
    </lineage>
</organism>
<protein>
    <submittedName>
        <fullName evidence="3">Uncharacterized protein</fullName>
    </submittedName>
</protein>
<feature type="coiled-coil region" evidence="1">
    <location>
        <begin position="110"/>
        <end position="151"/>
    </location>
</feature>
<dbReference type="AlphaFoldDB" id="A0A803NUC1"/>
<sequence>MSQKVLQALKKRSSDNSGQTPSPKRPREEVPSKEKGLAETVIDLSEEMVPTMDPPTQKASSIVVVLSSKAKKGKEILKYYLDRSLPEVSDQLSGANNELSLELVMGGVLKEATRKEVDSAKKQVGEVRAELGEVKKKLFATTNRVEELTKEI</sequence>
<reference evidence="3" key="1">
    <citation type="submission" date="2018-11" db="EMBL/GenBank/DDBJ databases">
        <authorList>
            <person name="Grassa J C."/>
        </authorList>
    </citation>
    <scope>NUCLEOTIDE SEQUENCE [LARGE SCALE GENOMIC DNA]</scope>
</reference>
<keyword evidence="1" id="KW-0175">Coiled coil</keyword>
<evidence type="ECO:0000256" key="1">
    <source>
        <dbReference type="SAM" id="Coils"/>
    </source>
</evidence>
<keyword evidence="4" id="KW-1185">Reference proteome</keyword>
<feature type="compositionally biased region" description="Basic and acidic residues" evidence="2">
    <location>
        <begin position="25"/>
        <end position="36"/>
    </location>
</feature>
<dbReference type="Gramene" id="evm.model.02.162">
    <property type="protein sequence ID" value="cds.evm.model.02.162"/>
    <property type="gene ID" value="evm.TU.02.162"/>
</dbReference>
<evidence type="ECO:0000256" key="2">
    <source>
        <dbReference type="SAM" id="MobiDB-lite"/>
    </source>
</evidence>
<evidence type="ECO:0000313" key="4">
    <source>
        <dbReference type="Proteomes" id="UP000596661"/>
    </source>
</evidence>
<dbReference type="EnsemblPlants" id="evm.model.02.162">
    <property type="protein sequence ID" value="cds.evm.model.02.162"/>
    <property type="gene ID" value="evm.TU.02.162"/>
</dbReference>